<evidence type="ECO:0000313" key="6">
    <source>
        <dbReference type="EMBL" id="QUH30667.1"/>
    </source>
</evidence>
<evidence type="ECO:0000256" key="2">
    <source>
        <dbReference type="ARBA" id="ARBA00022840"/>
    </source>
</evidence>
<evidence type="ECO:0000256" key="1">
    <source>
        <dbReference type="ARBA" id="ARBA00022741"/>
    </source>
</evidence>
<dbReference type="Pfam" id="PF07726">
    <property type="entry name" value="AAA_3"/>
    <property type="match status" value="1"/>
</dbReference>
<evidence type="ECO:0000256" key="3">
    <source>
        <dbReference type="ARBA" id="ARBA00061607"/>
    </source>
</evidence>
<dbReference type="PANTHER" id="PTHR42759">
    <property type="entry name" value="MOXR FAMILY PROTEIN"/>
    <property type="match status" value="1"/>
</dbReference>
<keyword evidence="7" id="KW-1185">Reference proteome</keyword>
<evidence type="ECO:0000259" key="4">
    <source>
        <dbReference type="Pfam" id="PF07726"/>
    </source>
</evidence>
<dbReference type="RefSeq" id="WP_212690807.1">
    <property type="nucleotide sequence ID" value="NZ_CP058561.1"/>
</dbReference>
<name>A0A8J8SDC9_9FIRM</name>
<dbReference type="Pfam" id="PF17863">
    <property type="entry name" value="AAA_lid_2"/>
    <property type="match status" value="1"/>
</dbReference>
<dbReference type="InterPro" id="IPR011703">
    <property type="entry name" value="ATPase_AAA-3"/>
</dbReference>
<protein>
    <submittedName>
        <fullName evidence="6">MoxR family ATPase</fullName>
    </submittedName>
</protein>
<keyword evidence="1" id="KW-0547">Nucleotide-binding</keyword>
<reference evidence="6 7" key="1">
    <citation type="submission" date="2020-07" db="EMBL/GenBank/DDBJ databases">
        <title>Vallitalea guaymasensis genome.</title>
        <authorList>
            <person name="Postec A."/>
        </authorList>
    </citation>
    <scope>NUCLEOTIDE SEQUENCE [LARGE SCALE GENOMIC DNA]</scope>
    <source>
        <strain evidence="6 7">Ra1766G1</strain>
    </source>
</reference>
<dbReference type="InterPro" id="IPR050764">
    <property type="entry name" value="CbbQ/NirQ/NorQ/GpvN"/>
</dbReference>
<dbReference type="GO" id="GO:0005524">
    <property type="term" value="F:ATP binding"/>
    <property type="evidence" value="ECO:0007669"/>
    <property type="project" value="UniProtKB-KW"/>
</dbReference>
<dbReference type="EMBL" id="CP058561">
    <property type="protein sequence ID" value="QUH30667.1"/>
    <property type="molecule type" value="Genomic_DNA"/>
</dbReference>
<evidence type="ECO:0000259" key="5">
    <source>
        <dbReference type="Pfam" id="PF17863"/>
    </source>
</evidence>
<comment type="similarity">
    <text evidence="3">Belongs to the MoxR family.</text>
</comment>
<dbReference type="PANTHER" id="PTHR42759:SF5">
    <property type="entry name" value="METHANOL DEHYDROGENASE REGULATOR"/>
    <property type="match status" value="1"/>
</dbReference>
<dbReference type="PIRSF" id="PIRSF002849">
    <property type="entry name" value="AAA_ATPase_chaperone_MoxR_prd"/>
    <property type="match status" value="1"/>
</dbReference>
<dbReference type="Gene3D" id="1.10.8.80">
    <property type="entry name" value="Magnesium chelatase subunit I, C-Terminal domain"/>
    <property type="match status" value="1"/>
</dbReference>
<feature type="domain" description="ATPase AAA-3" evidence="4">
    <location>
        <begin position="38"/>
        <end position="168"/>
    </location>
</feature>
<dbReference type="FunFam" id="3.40.50.300:FF:000640">
    <property type="entry name" value="MoxR family ATPase"/>
    <property type="match status" value="1"/>
</dbReference>
<organism evidence="6 7">
    <name type="scientific">Vallitalea guaymasensis</name>
    <dbReference type="NCBI Taxonomy" id="1185412"/>
    <lineage>
        <taxon>Bacteria</taxon>
        <taxon>Bacillati</taxon>
        <taxon>Bacillota</taxon>
        <taxon>Clostridia</taxon>
        <taxon>Lachnospirales</taxon>
        <taxon>Vallitaleaceae</taxon>
        <taxon>Vallitalea</taxon>
    </lineage>
</organism>
<dbReference type="InterPro" id="IPR041628">
    <property type="entry name" value="ChlI/MoxR_AAA_lid"/>
</dbReference>
<keyword evidence="2" id="KW-0067">ATP-binding</keyword>
<sequence length="318" mass="35931">MEKSRQVLQDIVRNIEKVIVGKNEVIKLMVISLACDSHVLIEDVPGVGKTTLVSALAKSINGSFNRIQFTPDVMPSDITGFSMYNQKSNEFEFHKGVVMGNILLADEINRTPPKTQSSLLEAMEEKQVTVDGITHELPKPFMVLATQNPIEYLGTYPLPEAQIDRFIMKISIGYPEESEEKKILKLYEHKSPFESLQPVATCEDIINVQSKVREIYCSDDIMKYIVKLVAMTRESDDLVLGASPRGSLYVLLAAKAFALYDGRDFIIPDDVKEIFLPVLSHRLILRNEAKFNKVTPEQILNDIMKQVKVPTGDYHEKK</sequence>
<accession>A0A8J8SDC9</accession>
<dbReference type="SUPFAM" id="SSF52540">
    <property type="entry name" value="P-loop containing nucleoside triphosphate hydrolases"/>
    <property type="match status" value="1"/>
</dbReference>
<dbReference type="Proteomes" id="UP000677305">
    <property type="component" value="Chromosome"/>
</dbReference>
<dbReference type="InterPro" id="IPR027417">
    <property type="entry name" value="P-loop_NTPase"/>
</dbReference>
<feature type="domain" description="ChlI/MoxR AAA lid" evidence="5">
    <location>
        <begin position="232"/>
        <end position="303"/>
    </location>
</feature>
<dbReference type="GO" id="GO:0016887">
    <property type="term" value="F:ATP hydrolysis activity"/>
    <property type="evidence" value="ECO:0007669"/>
    <property type="project" value="InterPro"/>
</dbReference>
<dbReference type="KEGG" id="vgu:HYG85_17795"/>
<dbReference type="Gene3D" id="3.40.50.300">
    <property type="entry name" value="P-loop containing nucleotide triphosphate hydrolases"/>
    <property type="match status" value="1"/>
</dbReference>
<proteinExistence type="inferred from homology"/>
<dbReference type="AlphaFoldDB" id="A0A8J8SDC9"/>
<gene>
    <name evidence="6" type="ORF">HYG85_17795</name>
</gene>
<dbReference type="CDD" id="cd00009">
    <property type="entry name" value="AAA"/>
    <property type="match status" value="1"/>
</dbReference>
<evidence type="ECO:0000313" key="7">
    <source>
        <dbReference type="Proteomes" id="UP000677305"/>
    </source>
</evidence>